<accession>A0ABP6WRF9</accession>
<dbReference type="Pfam" id="PF14011">
    <property type="entry name" value="ESX-1_EspG"/>
    <property type="match status" value="1"/>
</dbReference>
<dbReference type="RefSeq" id="WP_344862330.1">
    <property type="nucleotide sequence ID" value="NZ_BAAAZN010000008.1"/>
</dbReference>
<keyword evidence="4" id="KW-0143">Chaperone</keyword>
<protein>
    <recommendedName>
        <fullName evidence="7">EspG family protein</fullName>
    </recommendedName>
</protein>
<organism evidence="5 6">
    <name type="scientific">Amycolatopsis ultiminotia</name>
    <dbReference type="NCBI Taxonomy" id="543629"/>
    <lineage>
        <taxon>Bacteria</taxon>
        <taxon>Bacillati</taxon>
        <taxon>Actinomycetota</taxon>
        <taxon>Actinomycetes</taxon>
        <taxon>Pseudonocardiales</taxon>
        <taxon>Pseudonocardiaceae</taxon>
        <taxon>Amycolatopsis</taxon>
    </lineage>
</organism>
<dbReference type="Proteomes" id="UP001500689">
    <property type="component" value="Unassembled WGS sequence"/>
</dbReference>
<comment type="caution">
    <text evidence="5">The sequence shown here is derived from an EMBL/GenBank/DDBJ whole genome shotgun (WGS) entry which is preliminary data.</text>
</comment>
<dbReference type="InterPro" id="IPR025734">
    <property type="entry name" value="EspG"/>
</dbReference>
<dbReference type="EMBL" id="BAAAZN010000008">
    <property type="protein sequence ID" value="GAA3554159.1"/>
    <property type="molecule type" value="Genomic_DNA"/>
</dbReference>
<gene>
    <name evidence="5" type="ORF">GCM10022222_42280</name>
</gene>
<proteinExistence type="inferred from homology"/>
<keyword evidence="3" id="KW-0963">Cytoplasm</keyword>
<evidence type="ECO:0000256" key="4">
    <source>
        <dbReference type="ARBA" id="ARBA00023186"/>
    </source>
</evidence>
<name>A0ABP6WRF9_9PSEU</name>
<keyword evidence="6" id="KW-1185">Reference proteome</keyword>
<reference evidence="6" key="1">
    <citation type="journal article" date="2019" name="Int. J. Syst. Evol. Microbiol.">
        <title>The Global Catalogue of Microorganisms (GCM) 10K type strain sequencing project: providing services to taxonomists for standard genome sequencing and annotation.</title>
        <authorList>
            <consortium name="The Broad Institute Genomics Platform"/>
            <consortium name="The Broad Institute Genome Sequencing Center for Infectious Disease"/>
            <person name="Wu L."/>
            <person name="Ma J."/>
        </authorList>
    </citation>
    <scope>NUCLEOTIDE SEQUENCE [LARGE SCALE GENOMIC DNA]</scope>
    <source>
        <strain evidence="6">JCM 16898</strain>
    </source>
</reference>
<comment type="subcellular location">
    <subcellularLocation>
        <location evidence="1">Cytoplasm</location>
    </subcellularLocation>
</comment>
<evidence type="ECO:0000256" key="2">
    <source>
        <dbReference type="ARBA" id="ARBA00006411"/>
    </source>
</evidence>
<comment type="similarity">
    <text evidence="2">Belongs to the EspG family.</text>
</comment>
<evidence type="ECO:0000313" key="5">
    <source>
        <dbReference type="EMBL" id="GAA3554159.1"/>
    </source>
</evidence>
<evidence type="ECO:0000313" key="6">
    <source>
        <dbReference type="Proteomes" id="UP001500689"/>
    </source>
</evidence>
<evidence type="ECO:0008006" key="7">
    <source>
        <dbReference type="Google" id="ProtNLM"/>
    </source>
</evidence>
<sequence>MSIIDKPVRMPRPVFLASWELARLVEPPVVVGPDQTYRTTEATAALRRGSTDILTRLGLASTDGALTPQYRATLTVLAAAERELYSWSNFPQPGNDGAIQVAASGRDAVRLITDHQIIQLDPILPRNLAVSLVETLPDYRPARISQLRVPQAYLDGTNADPLSEMSGPADEMRHLMRAERVGVHKLYAAVRNNGDRIRSTPLTVYDLSRSGRILAFTSEADNGGPDANMGPGNRTNLIDALNLTLNGLQ</sequence>
<evidence type="ECO:0000256" key="3">
    <source>
        <dbReference type="ARBA" id="ARBA00022490"/>
    </source>
</evidence>
<evidence type="ECO:0000256" key="1">
    <source>
        <dbReference type="ARBA" id="ARBA00004496"/>
    </source>
</evidence>